<evidence type="ECO:0000256" key="9">
    <source>
        <dbReference type="ARBA" id="ARBA00022833"/>
    </source>
</evidence>
<dbReference type="InterPro" id="IPR041102">
    <property type="entry name" value="UvrA_inter"/>
</dbReference>
<keyword evidence="13 18" id="KW-0234">DNA repair</keyword>
<keyword evidence="3 18" id="KW-0479">Metal-binding</keyword>
<evidence type="ECO:0000256" key="1">
    <source>
        <dbReference type="ARBA" id="ARBA00004496"/>
    </source>
</evidence>
<comment type="subcellular location">
    <subcellularLocation>
        <location evidence="1 18">Cytoplasm</location>
    </subcellularLocation>
</comment>
<dbReference type="NCBIfam" id="TIGR00630">
    <property type="entry name" value="uvra"/>
    <property type="match status" value="1"/>
</dbReference>
<evidence type="ECO:0000256" key="5">
    <source>
        <dbReference type="ARBA" id="ARBA00022741"/>
    </source>
</evidence>
<evidence type="ECO:0000256" key="14">
    <source>
        <dbReference type="ARBA" id="ARBA00023236"/>
    </source>
</evidence>
<dbReference type="InterPro" id="IPR017871">
    <property type="entry name" value="ABC_transporter-like_CS"/>
</dbReference>
<evidence type="ECO:0000313" key="21">
    <source>
        <dbReference type="EMBL" id="GLK75658.1"/>
    </source>
</evidence>
<proteinExistence type="inferred from homology"/>
<feature type="domain" description="ABC transporter" evidence="20">
    <location>
        <begin position="696"/>
        <end position="1025"/>
    </location>
</feature>
<dbReference type="CDD" id="cd03270">
    <property type="entry name" value="ABC_UvrA_I"/>
    <property type="match status" value="1"/>
</dbReference>
<dbReference type="PANTHER" id="PTHR43152">
    <property type="entry name" value="UVRABC SYSTEM PROTEIN A"/>
    <property type="match status" value="1"/>
</dbReference>
<dbReference type="AlphaFoldDB" id="A0A9W6N2W4"/>
<comment type="caution">
    <text evidence="21">The sequence shown here is derived from an EMBL/GenBank/DDBJ whole genome shotgun (WGS) entry which is preliminary data.</text>
</comment>
<feature type="binding site" evidence="18">
    <location>
        <begin position="114"/>
        <end position="121"/>
    </location>
    <ligand>
        <name>ATP</name>
        <dbReference type="ChEBI" id="CHEBI:30616"/>
    </ligand>
</feature>
<dbReference type="GO" id="GO:0016887">
    <property type="term" value="F:ATP hydrolysis activity"/>
    <property type="evidence" value="ECO:0007669"/>
    <property type="project" value="InterPro"/>
</dbReference>
<protein>
    <recommendedName>
        <fullName evidence="16 18">UvrABC system protein A</fullName>
        <shortName evidence="18">UvrA protein</shortName>
    </recommendedName>
    <alternativeName>
        <fullName evidence="17 18">Excinuclease ABC subunit A</fullName>
    </alternativeName>
</protein>
<dbReference type="FunFam" id="1.20.1580.10:FF:000002">
    <property type="entry name" value="UvrABC system protein A"/>
    <property type="match status" value="1"/>
</dbReference>
<keyword evidence="14 18" id="KW-0742">SOS response</keyword>
<keyword evidence="10 18" id="KW-0067">ATP-binding</keyword>
<comment type="subunit">
    <text evidence="18">Forms a heterotetramer with UvrB during the search for lesions.</text>
</comment>
<reference evidence="21" key="1">
    <citation type="journal article" date="2014" name="Int. J. Syst. Evol. Microbiol.">
        <title>Complete genome sequence of Corynebacterium casei LMG S-19264T (=DSM 44701T), isolated from a smear-ripened cheese.</title>
        <authorList>
            <consortium name="US DOE Joint Genome Institute (JGI-PGF)"/>
            <person name="Walter F."/>
            <person name="Albersmeier A."/>
            <person name="Kalinowski J."/>
            <person name="Ruckert C."/>
        </authorList>
    </citation>
    <scope>NUCLEOTIDE SEQUENCE</scope>
    <source>
        <strain evidence="21">VKM B-2555</strain>
    </source>
</reference>
<dbReference type="Pfam" id="PF17760">
    <property type="entry name" value="UvrA_inter"/>
    <property type="match status" value="1"/>
</dbReference>
<evidence type="ECO:0000256" key="13">
    <source>
        <dbReference type="ARBA" id="ARBA00023204"/>
    </source>
</evidence>
<dbReference type="CDD" id="cd03271">
    <property type="entry name" value="ABC_UvrA_II"/>
    <property type="match status" value="1"/>
</dbReference>
<keyword evidence="7 18" id="KW-0228">DNA excision</keyword>
<dbReference type="InterPro" id="IPR041552">
    <property type="entry name" value="UvrA_DNA-bd"/>
</dbReference>
<evidence type="ECO:0000256" key="4">
    <source>
        <dbReference type="ARBA" id="ARBA00022737"/>
    </source>
</evidence>
<evidence type="ECO:0000256" key="17">
    <source>
        <dbReference type="ARBA" id="ARBA00042156"/>
    </source>
</evidence>
<gene>
    <name evidence="18 21" type="primary">uvrA</name>
    <name evidence="21" type="ORF">GCM10008171_09120</name>
</gene>
<evidence type="ECO:0000259" key="20">
    <source>
        <dbReference type="PROSITE" id="PS50893"/>
    </source>
</evidence>
<keyword evidence="12 18" id="KW-0238">DNA-binding</keyword>
<keyword evidence="8 18" id="KW-0863">Zinc-finger</keyword>
<dbReference type="Proteomes" id="UP001143364">
    <property type="component" value="Unassembled WGS sequence"/>
</dbReference>
<evidence type="ECO:0000256" key="8">
    <source>
        <dbReference type="ARBA" id="ARBA00022771"/>
    </source>
</evidence>
<accession>A0A9W6N2W4</accession>
<feature type="domain" description="ABC transporter" evidence="20">
    <location>
        <begin position="452"/>
        <end position="682"/>
    </location>
</feature>
<dbReference type="SUPFAM" id="SSF52540">
    <property type="entry name" value="P-loop containing nucleoside triphosphate hydrolases"/>
    <property type="match status" value="2"/>
</dbReference>
<comment type="similarity">
    <text evidence="15 18">Belongs to the ABC transporter superfamily. UvrA family.</text>
</comment>
<evidence type="ECO:0000256" key="19">
    <source>
        <dbReference type="SAM" id="MobiDB-lite"/>
    </source>
</evidence>
<dbReference type="HAMAP" id="MF_00205">
    <property type="entry name" value="UvrA"/>
    <property type="match status" value="1"/>
</dbReference>
<dbReference type="PROSITE" id="PS00211">
    <property type="entry name" value="ABC_TRANSPORTER_1"/>
    <property type="match status" value="2"/>
</dbReference>
<keyword evidence="11 18" id="KW-0267">Excision nuclease</keyword>
<dbReference type="RefSeq" id="WP_428981313.1">
    <property type="nucleotide sequence ID" value="NZ_BSFK01000005.1"/>
</dbReference>
<evidence type="ECO:0000256" key="12">
    <source>
        <dbReference type="ARBA" id="ARBA00023125"/>
    </source>
</evidence>
<dbReference type="InterPro" id="IPR004602">
    <property type="entry name" value="UvrA"/>
</dbReference>
<dbReference type="GO" id="GO:0009432">
    <property type="term" value="P:SOS response"/>
    <property type="evidence" value="ECO:0007669"/>
    <property type="project" value="UniProtKB-UniRule"/>
</dbReference>
<comment type="function">
    <text evidence="18">The UvrABC repair system catalyzes the recognition and processing of DNA lesions. UvrA is an ATPase and a DNA-binding protein. A damage recognition complex composed of 2 UvrA and 2 UvrB subunits scans DNA for abnormalities. When the presence of a lesion has been verified by UvrB, the UvrA molecules dissociate.</text>
</comment>
<evidence type="ECO:0000313" key="22">
    <source>
        <dbReference type="Proteomes" id="UP001143364"/>
    </source>
</evidence>
<dbReference type="Gene3D" id="1.10.8.280">
    <property type="entry name" value="ABC transporter ATPase domain-like"/>
    <property type="match status" value="1"/>
</dbReference>
<feature type="binding site" evidence="18">
    <location>
        <begin position="729"/>
        <end position="736"/>
    </location>
    <ligand>
        <name>ATP</name>
        <dbReference type="ChEBI" id="CHEBI:30616"/>
    </ligand>
</feature>
<dbReference type="Gene3D" id="3.30.1490.20">
    <property type="entry name" value="ATP-grasp fold, A domain"/>
    <property type="match status" value="1"/>
</dbReference>
<name>A0A9W6N2W4_9HYPH</name>
<dbReference type="NCBIfam" id="NF001503">
    <property type="entry name" value="PRK00349.1"/>
    <property type="match status" value="1"/>
</dbReference>
<dbReference type="GO" id="GO:0005524">
    <property type="term" value="F:ATP binding"/>
    <property type="evidence" value="ECO:0007669"/>
    <property type="project" value="UniProtKB-UniRule"/>
</dbReference>
<comment type="caution">
    <text evidence="18">Lacks conserved residue(s) required for the propagation of feature annotation.</text>
</comment>
<dbReference type="EMBL" id="BSFK01000005">
    <property type="protein sequence ID" value="GLK75658.1"/>
    <property type="molecule type" value="Genomic_DNA"/>
</dbReference>
<evidence type="ECO:0000256" key="18">
    <source>
        <dbReference type="HAMAP-Rule" id="MF_00205"/>
    </source>
</evidence>
<keyword evidence="2 18" id="KW-0963">Cytoplasm</keyword>
<dbReference type="Pfam" id="PF17755">
    <property type="entry name" value="UvrA_DNA-bind"/>
    <property type="match status" value="1"/>
</dbReference>
<evidence type="ECO:0000256" key="15">
    <source>
        <dbReference type="ARBA" id="ARBA00038000"/>
    </source>
</evidence>
<dbReference type="GO" id="GO:0009381">
    <property type="term" value="F:excinuclease ABC activity"/>
    <property type="evidence" value="ECO:0007669"/>
    <property type="project" value="UniProtKB-UniRule"/>
</dbReference>
<keyword evidence="4 18" id="KW-0677">Repeat</keyword>
<dbReference type="PROSITE" id="PS50893">
    <property type="entry name" value="ABC_TRANSPORTER_2"/>
    <property type="match status" value="2"/>
</dbReference>
<keyword evidence="5 18" id="KW-0547">Nucleotide-binding</keyword>
<dbReference type="GO" id="GO:0005737">
    <property type="term" value="C:cytoplasm"/>
    <property type="evidence" value="ECO:0007669"/>
    <property type="project" value="UniProtKB-SubCell"/>
</dbReference>
<feature type="region of interest" description="Disordered" evidence="19">
    <location>
        <begin position="1"/>
        <end position="57"/>
    </location>
</feature>
<reference evidence="21" key="2">
    <citation type="submission" date="2023-01" db="EMBL/GenBank/DDBJ databases">
        <authorList>
            <person name="Sun Q."/>
            <person name="Evtushenko L."/>
        </authorList>
    </citation>
    <scope>NUCLEOTIDE SEQUENCE</scope>
    <source>
        <strain evidence="21">VKM B-2555</strain>
    </source>
</reference>
<evidence type="ECO:0000256" key="16">
    <source>
        <dbReference type="ARBA" id="ARBA00039316"/>
    </source>
</evidence>
<evidence type="ECO:0000256" key="10">
    <source>
        <dbReference type="ARBA" id="ARBA00022840"/>
    </source>
</evidence>
<keyword evidence="6 18" id="KW-0227">DNA damage</keyword>
<dbReference type="GO" id="GO:0003677">
    <property type="term" value="F:DNA binding"/>
    <property type="evidence" value="ECO:0007669"/>
    <property type="project" value="UniProtKB-UniRule"/>
</dbReference>
<dbReference type="InterPro" id="IPR013815">
    <property type="entry name" value="ATP_grasp_subdomain_1"/>
</dbReference>
<dbReference type="GO" id="GO:0008270">
    <property type="term" value="F:zinc ion binding"/>
    <property type="evidence" value="ECO:0007669"/>
    <property type="project" value="UniProtKB-UniRule"/>
</dbReference>
<organism evidence="21 22">
    <name type="scientific">Methylopila jiangsuensis</name>
    <dbReference type="NCBI Taxonomy" id="586230"/>
    <lineage>
        <taxon>Bacteria</taxon>
        <taxon>Pseudomonadati</taxon>
        <taxon>Pseudomonadota</taxon>
        <taxon>Alphaproteobacteria</taxon>
        <taxon>Hyphomicrobiales</taxon>
        <taxon>Methylopilaceae</taxon>
        <taxon>Methylopila</taxon>
    </lineage>
</organism>
<evidence type="ECO:0000256" key="2">
    <source>
        <dbReference type="ARBA" id="ARBA00022490"/>
    </source>
</evidence>
<dbReference type="GO" id="GO:0009380">
    <property type="term" value="C:excinuclease repair complex"/>
    <property type="evidence" value="ECO:0007669"/>
    <property type="project" value="InterPro"/>
</dbReference>
<evidence type="ECO:0000256" key="7">
    <source>
        <dbReference type="ARBA" id="ARBA00022769"/>
    </source>
</evidence>
<evidence type="ECO:0000256" key="6">
    <source>
        <dbReference type="ARBA" id="ARBA00022763"/>
    </source>
</evidence>
<sequence length="1039" mass="113239">MTKERSRTGAGRTPKAGPKAERAPASPKPARSDVAKAKAPASAVNAAPASVKSTDSAGARAKTPAALEAAFDAAAEARLSVRDGRMISVRGAREHNLKNVDLDIPRDRLVVFTGLSGSGKSSLAFDTIYAEGQRRYVESLSAYARQFLEMMQKPDVDQIDGLSPAISIEQKTTSKNPRSTVGTVTEIYDYMRLLWARVGIPYSPATGLPIESQTVSQMVDRLLALPEGSRLYLLAPVVRGRKGEYRKEIAEFQKKGYQRLKVDGAFYEIADAPTLDKKLKHDIDVVVDRVVIRGDIASRLADSLEQALGLADGIAIAEFADQTDGDGNPKRLTFSEKFACPVSGFTIAEIEPRLFSFNNPFGACPACDGLGAELAVDPNLVVPDGGATLRKGAIAPWARSTSPYYIQTLDALAKHYGFALTVPWADLPEKAKNVILYGSGSEKVRFVYDDGLRSYDTVKTFEGVVRNLERRYKETESDWSREEIGRYMSDVPCLVCEGYRLKPEALAVRVSDRHIGAAARLSVRAAHAWFEDLPRHLTPKQNEIAYRILKEIRDRLRFLVDVGLDYLTLARNSGSLSGGESQRIRLASQIGSGLTGVLYVLDEPSIGLHQRDNERLLGTLERLRDLGNTVIVVEHDEDAIRLADYVVDVGPGAGVHGGRIIAQGTPDQVMADPASLTGKYLTGELMVPTPPKRRPFDKKRTLKVVGARANNLKDVTAEIPLGCFTCVTGVSGGGKSTLLIDTVFKAAARKLNGANENPGAHERIEGFEAIDKVIDIDQSPIGRTPRSNPATYIGAFTPIRDWFAGLPESKARGYQPGRFSFNVKGGRCEACQGDGVIKIEMHFLPDVYVTCDVCKGKRYDRETLEVLYRGKSIADVLDMTVDEAAEFFKAVPSIREKMETLARVGLGYVKVGQPATTLSGGEAQRVKLSKELSRRSTGRTLYILDEPTTGLHFHDVAKLLEVLHELVDQGNTVAVIEHNLEVIKTADWIVDMGPEGGDGGGMVVAVGTPEQIARANASHTGRFLAEVLRRRPLKKQAAE</sequence>
<dbReference type="Gene3D" id="3.40.50.300">
    <property type="entry name" value="P-loop containing nucleotide triphosphate hydrolases"/>
    <property type="match status" value="2"/>
</dbReference>
<dbReference type="InterPro" id="IPR027417">
    <property type="entry name" value="P-loop_NTPase"/>
</dbReference>
<keyword evidence="9 18" id="KW-0862">Zinc</keyword>
<dbReference type="Gene3D" id="1.20.1580.10">
    <property type="entry name" value="ABC transporter ATPase like domain"/>
    <property type="match status" value="2"/>
</dbReference>
<feature type="zinc finger region" description="C4-type" evidence="18">
    <location>
        <begin position="828"/>
        <end position="854"/>
    </location>
</feature>
<dbReference type="InterPro" id="IPR003439">
    <property type="entry name" value="ABC_transporter-like_ATP-bd"/>
</dbReference>
<keyword evidence="22" id="KW-1185">Reference proteome</keyword>
<evidence type="ECO:0000256" key="11">
    <source>
        <dbReference type="ARBA" id="ARBA00022881"/>
    </source>
</evidence>
<evidence type="ECO:0000256" key="3">
    <source>
        <dbReference type="ARBA" id="ARBA00022723"/>
    </source>
</evidence>
<feature type="compositionally biased region" description="Low complexity" evidence="19">
    <location>
        <begin position="37"/>
        <end position="53"/>
    </location>
</feature>
<dbReference type="PANTHER" id="PTHR43152:SF3">
    <property type="entry name" value="UVRABC SYSTEM PROTEIN A"/>
    <property type="match status" value="1"/>
</dbReference>
<dbReference type="GO" id="GO:0006289">
    <property type="term" value="P:nucleotide-excision repair"/>
    <property type="evidence" value="ECO:0007669"/>
    <property type="project" value="UniProtKB-UniRule"/>
</dbReference>